<keyword evidence="2" id="KW-1185">Reference proteome</keyword>
<dbReference type="Proteomes" id="UP001062846">
    <property type="component" value="Chromosome 8"/>
</dbReference>
<name>A0ACC0MLJ7_RHOML</name>
<reference evidence="1" key="1">
    <citation type="submission" date="2022-02" db="EMBL/GenBank/DDBJ databases">
        <title>Plant Genome Project.</title>
        <authorList>
            <person name="Zhang R.-G."/>
        </authorList>
    </citation>
    <scope>NUCLEOTIDE SEQUENCE</scope>
    <source>
        <strain evidence="1">AT1</strain>
    </source>
</reference>
<evidence type="ECO:0000313" key="2">
    <source>
        <dbReference type="Proteomes" id="UP001062846"/>
    </source>
</evidence>
<comment type="caution">
    <text evidence="1">The sequence shown here is derived from an EMBL/GenBank/DDBJ whole genome shotgun (WGS) entry which is preliminary data.</text>
</comment>
<dbReference type="EMBL" id="CM046395">
    <property type="protein sequence ID" value="KAI8541489.1"/>
    <property type="molecule type" value="Genomic_DNA"/>
</dbReference>
<protein>
    <submittedName>
        <fullName evidence="1">Uncharacterized protein</fullName>
    </submittedName>
</protein>
<gene>
    <name evidence="1" type="ORF">RHMOL_Rhmol08G0065000</name>
</gene>
<evidence type="ECO:0000313" key="1">
    <source>
        <dbReference type="EMBL" id="KAI8541489.1"/>
    </source>
</evidence>
<proteinExistence type="predicted"/>
<organism evidence="1 2">
    <name type="scientific">Rhododendron molle</name>
    <name type="common">Chinese azalea</name>
    <name type="synonym">Azalea mollis</name>
    <dbReference type="NCBI Taxonomy" id="49168"/>
    <lineage>
        <taxon>Eukaryota</taxon>
        <taxon>Viridiplantae</taxon>
        <taxon>Streptophyta</taxon>
        <taxon>Embryophyta</taxon>
        <taxon>Tracheophyta</taxon>
        <taxon>Spermatophyta</taxon>
        <taxon>Magnoliopsida</taxon>
        <taxon>eudicotyledons</taxon>
        <taxon>Gunneridae</taxon>
        <taxon>Pentapetalae</taxon>
        <taxon>asterids</taxon>
        <taxon>Ericales</taxon>
        <taxon>Ericaceae</taxon>
        <taxon>Ericoideae</taxon>
        <taxon>Rhodoreae</taxon>
        <taxon>Rhododendron</taxon>
    </lineage>
</organism>
<accession>A0ACC0MLJ7</accession>
<sequence length="73" mass="8748">MEFRSVAGDGVPVARDDVWLPKKRETEGFRTLEMELRSPEIELKPPEMWREFDFSRLFGWMGEKPQPFLFFSH</sequence>